<reference evidence="7 8" key="1">
    <citation type="journal article" date="2020" name="Front. Microbiol.">
        <title>Genetic Organization of the aprX-lipA2 Operon Affects the Proteolytic Potential of Pseudomonas Species in Milk.</title>
        <authorList>
            <person name="Maier C."/>
            <person name="Huptas C."/>
            <person name="von Neubeck M."/>
            <person name="Scherer S."/>
            <person name="Wenning M."/>
            <person name="Lucking G."/>
        </authorList>
    </citation>
    <scope>NUCLEOTIDE SEQUENCE [LARGE SCALE GENOMIC DNA]</scope>
    <source>
        <strain evidence="7 8">WS 4671</strain>
    </source>
</reference>
<dbReference type="AlphaFoldDB" id="A0A0R3B6N2"/>
<evidence type="ECO:0000256" key="5">
    <source>
        <dbReference type="ARBA" id="ARBA00082400"/>
    </source>
</evidence>
<dbReference type="InterPro" id="IPR009014">
    <property type="entry name" value="Transketo_C/PFOR_II"/>
</dbReference>
<dbReference type="GeneID" id="47556353"/>
<dbReference type="OrthoDB" id="9780894at2"/>
<keyword evidence="2" id="KW-0560">Oxidoreductase</keyword>
<dbReference type="FunFam" id="3.40.50.970:FF:000001">
    <property type="entry name" value="Pyruvate dehydrogenase E1 beta subunit"/>
    <property type="match status" value="1"/>
</dbReference>
<dbReference type="PANTHER" id="PTHR43257:SF3">
    <property type="entry name" value="ACETOIN:2,6-DICHLOROPHENOLINDOPHENOL OXIDOREDUCTASE SUBUNIT BETA"/>
    <property type="match status" value="1"/>
</dbReference>
<dbReference type="RefSeq" id="WP_046383272.1">
    <property type="nucleotide sequence ID" value="NZ_CBDFBJ010000294.1"/>
</dbReference>
<sequence length="339" mass="36151">MAIRTFREAVKEALAQEMELDPRVVLIGEDVCGGQAGTAEVGSKGEAFGGVLGVTKGLWTQFGSSRVIDTPITESAIVGMAAGAAVTGLRPVAELMFMDFFGVCHDMLYNQAAKFRYMFGGKAKAPLVIRGMIGAGFSAAAQHSQSPYNIFATTPGLKVVVPSSPYDVKGLLIQAIRDDDPVVFCEHKILYDIKGEVPEHAYTIPFGVANYTREGTDVTIIALAAMVHKANEVADKLAAEGISVEVVDPRTVSPLDEEGILESVASTGRVVIVDESAARIGFAHDIAALIVSQAFYHLKAPIIMVTPPHTPVPFSPVLEQAWIPSVQRIEAAVRKVMEG</sequence>
<organism evidence="7 8">
    <name type="scientific">Pseudomonas veronii</name>
    <dbReference type="NCBI Taxonomy" id="76761"/>
    <lineage>
        <taxon>Bacteria</taxon>
        <taxon>Pseudomonadati</taxon>
        <taxon>Pseudomonadota</taxon>
        <taxon>Gammaproteobacteria</taxon>
        <taxon>Pseudomonadales</taxon>
        <taxon>Pseudomonadaceae</taxon>
        <taxon>Pseudomonas</taxon>
    </lineage>
</organism>
<dbReference type="CDD" id="cd07036">
    <property type="entry name" value="TPP_PYR_E1-PDHc-beta_like"/>
    <property type="match status" value="1"/>
</dbReference>
<evidence type="ECO:0000313" key="8">
    <source>
        <dbReference type="Proteomes" id="UP000552560"/>
    </source>
</evidence>
<dbReference type="KEGG" id="pvr:PverR02_14460"/>
<evidence type="ECO:0000259" key="6">
    <source>
        <dbReference type="SMART" id="SM00861"/>
    </source>
</evidence>
<dbReference type="InterPro" id="IPR029061">
    <property type="entry name" value="THDP-binding"/>
</dbReference>
<dbReference type="Pfam" id="PF02779">
    <property type="entry name" value="Transket_pyr"/>
    <property type="match status" value="1"/>
</dbReference>
<protein>
    <recommendedName>
        <fullName evidence="4">2-oxoisovalerate dehydrogenase subunit beta</fullName>
    </recommendedName>
    <alternativeName>
        <fullName evidence="5">Branched-chain alpha-keto acid dehydrogenase E1 component beta chain</fullName>
    </alternativeName>
</protein>
<comment type="caution">
    <text evidence="7">The sequence shown here is derived from an EMBL/GenBank/DDBJ whole genome shotgun (WGS) entry which is preliminary data.</text>
</comment>
<feature type="domain" description="Transketolase-like pyrimidine-binding" evidence="6">
    <location>
        <begin position="4"/>
        <end position="193"/>
    </location>
</feature>
<comment type="function">
    <text evidence="1">The branched-chain alpha-keto dehydrogenase complex catalyzes the overall conversion of alpha-keto acids to acyl-CoA and CO(2). It contains multiple copies of three enzymatic components: branched-chain alpha-keto acid decarboxylase (E1), lipoamide acyltransferase (E2) and lipoamide dehydrogenase (E3).</text>
</comment>
<evidence type="ECO:0000256" key="3">
    <source>
        <dbReference type="ARBA" id="ARBA00023052"/>
    </source>
</evidence>
<dbReference type="SUPFAM" id="SSF52518">
    <property type="entry name" value="Thiamin diphosphate-binding fold (THDP-binding)"/>
    <property type="match status" value="1"/>
</dbReference>
<dbReference type="InterPro" id="IPR033248">
    <property type="entry name" value="Transketolase_C"/>
</dbReference>
<dbReference type="GO" id="GO:0016491">
    <property type="term" value="F:oxidoreductase activity"/>
    <property type="evidence" value="ECO:0007669"/>
    <property type="project" value="UniProtKB-KW"/>
</dbReference>
<dbReference type="Proteomes" id="UP000552560">
    <property type="component" value="Unassembled WGS sequence"/>
</dbReference>
<proteinExistence type="predicted"/>
<dbReference type="Gene3D" id="3.40.50.970">
    <property type="match status" value="1"/>
</dbReference>
<gene>
    <name evidence="7" type="ORF">HBO43_04195</name>
</gene>
<dbReference type="Gene3D" id="3.40.50.920">
    <property type="match status" value="1"/>
</dbReference>
<dbReference type="Pfam" id="PF02780">
    <property type="entry name" value="Transketolase_C"/>
    <property type="match status" value="1"/>
</dbReference>
<evidence type="ECO:0000256" key="1">
    <source>
        <dbReference type="ARBA" id="ARBA00002859"/>
    </source>
</evidence>
<dbReference type="FunFam" id="3.40.50.920:FF:000001">
    <property type="entry name" value="Pyruvate dehydrogenase E1 beta subunit"/>
    <property type="match status" value="1"/>
</dbReference>
<keyword evidence="3" id="KW-0786">Thiamine pyrophosphate</keyword>
<dbReference type="InterPro" id="IPR005475">
    <property type="entry name" value="Transketolase-like_Pyr-bd"/>
</dbReference>
<dbReference type="EMBL" id="JAAQWE010000003">
    <property type="protein sequence ID" value="NMX95790.1"/>
    <property type="molecule type" value="Genomic_DNA"/>
</dbReference>
<dbReference type="PANTHER" id="PTHR43257">
    <property type="entry name" value="PYRUVATE DEHYDROGENASE E1 COMPONENT BETA SUBUNIT"/>
    <property type="match status" value="1"/>
</dbReference>
<evidence type="ECO:0000313" key="7">
    <source>
        <dbReference type="EMBL" id="NMX95790.1"/>
    </source>
</evidence>
<dbReference type="SMART" id="SM00861">
    <property type="entry name" value="Transket_pyr"/>
    <property type="match status" value="1"/>
</dbReference>
<dbReference type="SUPFAM" id="SSF52922">
    <property type="entry name" value="TK C-terminal domain-like"/>
    <property type="match status" value="1"/>
</dbReference>
<evidence type="ECO:0000256" key="4">
    <source>
        <dbReference type="ARBA" id="ARBA00070795"/>
    </source>
</evidence>
<accession>A0A0R3B6N2</accession>
<evidence type="ECO:0000256" key="2">
    <source>
        <dbReference type="ARBA" id="ARBA00023002"/>
    </source>
</evidence>
<name>A0A0R3B6N2_PSEVE</name>
<dbReference type="NCBIfam" id="NF006667">
    <property type="entry name" value="PRK09212.1"/>
    <property type="match status" value="1"/>
</dbReference>